<evidence type="ECO:0000313" key="2">
    <source>
        <dbReference type="EMBL" id="KAF5181117.1"/>
    </source>
</evidence>
<accession>A0A7J6V8K9</accession>
<feature type="compositionally biased region" description="Polar residues" evidence="1">
    <location>
        <begin position="169"/>
        <end position="179"/>
    </location>
</feature>
<protein>
    <submittedName>
        <fullName evidence="2">Uncharacterized protein</fullName>
    </submittedName>
</protein>
<feature type="region of interest" description="Disordered" evidence="1">
    <location>
        <begin position="328"/>
        <end position="369"/>
    </location>
</feature>
<name>A0A7J6V8K9_THATH</name>
<feature type="non-terminal residue" evidence="2">
    <location>
        <position position="1"/>
    </location>
</feature>
<reference evidence="2 3" key="1">
    <citation type="submission" date="2020-06" db="EMBL/GenBank/DDBJ databases">
        <title>Transcriptomic and genomic resources for Thalictrum thalictroides and T. hernandezii: Facilitating candidate gene discovery in an emerging model plant lineage.</title>
        <authorList>
            <person name="Arias T."/>
            <person name="Riano-Pachon D.M."/>
            <person name="Di Stilio V.S."/>
        </authorList>
    </citation>
    <scope>NUCLEOTIDE SEQUENCE [LARGE SCALE GENOMIC DNA]</scope>
    <source>
        <strain evidence="3">cv. WT478/WT964</strain>
        <tissue evidence="2">Leaves</tissue>
    </source>
</reference>
<feature type="region of interest" description="Disordered" evidence="1">
    <location>
        <begin position="155"/>
        <end position="182"/>
    </location>
</feature>
<dbReference type="Proteomes" id="UP000554482">
    <property type="component" value="Unassembled WGS sequence"/>
</dbReference>
<feature type="region of interest" description="Disordered" evidence="1">
    <location>
        <begin position="255"/>
        <end position="282"/>
    </location>
</feature>
<evidence type="ECO:0000313" key="3">
    <source>
        <dbReference type="Proteomes" id="UP000554482"/>
    </source>
</evidence>
<comment type="caution">
    <text evidence="2">The sequence shown here is derived from an EMBL/GenBank/DDBJ whole genome shotgun (WGS) entry which is preliminary data.</text>
</comment>
<dbReference type="PANTHER" id="PTHR46524:SF7">
    <property type="entry name" value="CW-TYPE ZINC FINGER"/>
    <property type="match status" value="1"/>
</dbReference>
<gene>
    <name evidence="2" type="ORF">FRX31_029296</name>
</gene>
<sequence>AKYGGYGSFLPSSELSPSDLSHAWTYQIHQNNNRAIHPYHFPLQKFNQVTPFRSSTMPGQIYASHPVSFPVARAPAWNWNNFLKRDVWLPPYQGTGGFTTTFVTPDRTNNPTEQNSHKVLPRTGSASNLAEKVGGLQNEDSSPSLSEDILLQGTSLSPDTQEAPEETPKSISKIGTSIPPSEKCLLSRSSDDTLCLTESPESDELVSDESPMSILDNRSSFPFSSECFLSPLSDSLLRLTMTPGDGNCESMEFSDASKVDKQNFKDGSPDKIHGDRKVSSGGDVQIDSRIDGRMNADKRPDEMIRFDISEKETTQTLLESYQHLTPDQQHNRLDAHTTSSTWPKEQHPAQCHQDATSPNAENRKEHGSGKREFSIIGTSFLEVGYVLT</sequence>
<evidence type="ECO:0000256" key="1">
    <source>
        <dbReference type="SAM" id="MobiDB-lite"/>
    </source>
</evidence>
<feature type="region of interest" description="Disordered" evidence="1">
    <location>
        <begin position="99"/>
        <end position="125"/>
    </location>
</feature>
<dbReference type="PANTHER" id="PTHR46524">
    <property type="entry name" value="CW-TYPE ZINC FINGER"/>
    <property type="match status" value="1"/>
</dbReference>
<dbReference type="InterPro" id="IPR055300">
    <property type="entry name" value="CWZF3/5/7"/>
</dbReference>
<dbReference type="AlphaFoldDB" id="A0A7J6V8K9"/>
<dbReference type="EMBL" id="JABWDY010036559">
    <property type="protein sequence ID" value="KAF5181117.1"/>
    <property type="molecule type" value="Genomic_DNA"/>
</dbReference>
<organism evidence="2 3">
    <name type="scientific">Thalictrum thalictroides</name>
    <name type="common">Rue-anemone</name>
    <name type="synonym">Anemone thalictroides</name>
    <dbReference type="NCBI Taxonomy" id="46969"/>
    <lineage>
        <taxon>Eukaryota</taxon>
        <taxon>Viridiplantae</taxon>
        <taxon>Streptophyta</taxon>
        <taxon>Embryophyta</taxon>
        <taxon>Tracheophyta</taxon>
        <taxon>Spermatophyta</taxon>
        <taxon>Magnoliopsida</taxon>
        <taxon>Ranunculales</taxon>
        <taxon>Ranunculaceae</taxon>
        <taxon>Thalictroideae</taxon>
        <taxon>Thalictrum</taxon>
    </lineage>
</organism>
<proteinExistence type="predicted"/>
<feature type="compositionally biased region" description="Basic and acidic residues" evidence="1">
    <location>
        <begin position="255"/>
        <end position="278"/>
    </location>
</feature>
<keyword evidence="3" id="KW-1185">Reference proteome</keyword>